<protein>
    <recommendedName>
        <fullName evidence="1">Reverse transcriptase Ty1/copia-type domain-containing protein</fullName>
    </recommendedName>
</protein>
<proteinExistence type="predicted"/>
<feature type="domain" description="Reverse transcriptase Ty1/copia-type" evidence="1">
    <location>
        <begin position="10"/>
        <end position="168"/>
    </location>
</feature>
<dbReference type="AlphaFoldDB" id="A0A225UWH0"/>
<keyword evidence="3" id="KW-1185">Reference proteome</keyword>
<dbReference type="PANTHER" id="PTHR11439:SF440">
    <property type="entry name" value="INTEGRASE CATALYTIC DOMAIN-CONTAINING PROTEIN"/>
    <property type="match status" value="1"/>
</dbReference>
<sequence length="345" mass="38435">MTYQTQPDFDIYMKIPEGMTLSEEQLRKLGVSDQIRVCLRLVKSLYGLKQAERLWNKLLLETLVNDAGMTQSVTDACVYFKITNKGTTFVDVYVDDLLATATSEELLLEFEQDMASMELKVGLAEIFLGMRIGYDGEDGYTIDAEHVIVELLNRFGIQRANAVRVPIVDEATLEVGAEGDELLPVDESGTPERPTRRFSQSLVGSMLWLVRTARPDAMYAIHRATRRSHAPTVQDWKMAKRTMRYLAGTVGLKLHMGRGLVEETVAVKVFTDAEFAADKQSRKSVSGGLIQVNGMTVGWLVRQQRAVALSTAEAEFVAAAVGVREVLGVRNLVEEISLRVKVPMK</sequence>
<gene>
    <name evidence="2" type="ORF">PHMEG_00032766</name>
</gene>
<dbReference type="SUPFAM" id="SSF56672">
    <property type="entry name" value="DNA/RNA polymerases"/>
    <property type="match status" value="1"/>
</dbReference>
<evidence type="ECO:0000259" key="1">
    <source>
        <dbReference type="Pfam" id="PF07727"/>
    </source>
</evidence>
<dbReference type="OrthoDB" id="6733179at2759"/>
<dbReference type="Pfam" id="PF07727">
    <property type="entry name" value="RVT_2"/>
    <property type="match status" value="1"/>
</dbReference>
<organism evidence="2 3">
    <name type="scientific">Phytophthora megakarya</name>
    <dbReference type="NCBI Taxonomy" id="4795"/>
    <lineage>
        <taxon>Eukaryota</taxon>
        <taxon>Sar</taxon>
        <taxon>Stramenopiles</taxon>
        <taxon>Oomycota</taxon>
        <taxon>Peronosporomycetes</taxon>
        <taxon>Peronosporales</taxon>
        <taxon>Peronosporaceae</taxon>
        <taxon>Phytophthora</taxon>
    </lineage>
</organism>
<dbReference type="STRING" id="4795.A0A225UWH0"/>
<feature type="non-terminal residue" evidence="2">
    <location>
        <position position="345"/>
    </location>
</feature>
<dbReference type="EMBL" id="NBNE01011140">
    <property type="protein sequence ID" value="OWY96856.1"/>
    <property type="molecule type" value="Genomic_DNA"/>
</dbReference>
<name>A0A225UWH0_9STRA</name>
<dbReference type="Proteomes" id="UP000198211">
    <property type="component" value="Unassembled WGS sequence"/>
</dbReference>
<evidence type="ECO:0000313" key="2">
    <source>
        <dbReference type="EMBL" id="OWY96856.1"/>
    </source>
</evidence>
<dbReference type="PANTHER" id="PTHR11439">
    <property type="entry name" value="GAG-POL-RELATED RETROTRANSPOSON"/>
    <property type="match status" value="1"/>
</dbReference>
<reference evidence="3" key="1">
    <citation type="submission" date="2017-03" db="EMBL/GenBank/DDBJ databases">
        <title>Phytopthora megakarya and P. palmivora, two closely related causual agents of cacao black pod achieved similar genome size and gene model numbers by different mechanisms.</title>
        <authorList>
            <person name="Ali S."/>
            <person name="Shao J."/>
            <person name="Larry D.J."/>
            <person name="Kronmiller B."/>
            <person name="Shen D."/>
            <person name="Strem M.D."/>
            <person name="Melnick R.L."/>
            <person name="Guiltinan M.J."/>
            <person name="Tyler B.M."/>
            <person name="Meinhardt L.W."/>
            <person name="Bailey B.A."/>
        </authorList>
    </citation>
    <scope>NUCLEOTIDE SEQUENCE [LARGE SCALE GENOMIC DNA]</scope>
    <source>
        <strain evidence="3">zdho120</strain>
    </source>
</reference>
<accession>A0A225UWH0</accession>
<dbReference type="InterPro" id="IPR043502">
    <property type="entry name" value="DNA/RNA_pol_sf"/>
</dbReference>
<evidence type="ECO:0000313" key="3">
    <source>
        <dbReference type="Proteomes" id="UP000198211"/>
    </source>
</evidence>
<dbReference type="InterPro" id="IPR013103">
    <property type="entry name" value="RVT_2"/>
</dbReference>
<comment type="caution">
    <text evidence="2">The sequence shown here is derived from an EMBL/GenBank/DDBJ whole genome shotgun (WGS) entry which is preliminary data.</text>
</comment>